<dbReference type="EMBL" id="JARKIK010000289">
    <property type="protein sequence ID" value="KAK8720613.1"/>
    <property type="molecule type" value="Genomic_DNA"/>
</dbReference>
<dbReference type="Proteomes" id="UP001445076">
    <property type="component" value="Unassembled WGS sequence"/>
</dbReference>
<reference evidence="1 2" key="1">
    <citation type="journal article" date="2024" name="BMC Genomics">
        <title>Genome assembly of redclaw crayfish (Cherax quadricarinatus) provides insights into its immune adaptation and hypoxia tolerance.</title>
        <authorList>
            <person name="Liu Z."/>
            <person name="Zheng J."/>
            <person name="Li H."/>
            <person name="Fang K."/>
            <person name="Wang S."/>
            <person name="He J."/>
            <person name="Zhou D."/>
            <person name="Weng S."/>
            <person name="Chi M."/>
            <person name="Gu Z."/>
            <person name="He J."/>
            <person name="Li F."/>
            <person name="Wang M."/>
        </authorList>
    </citation>
    <scope>NUCLEOTIDE SEQUENCE [LARGE SCALE GENOMIC DNA]</scope>
    <source>
        <strain evidence="1">ZL_2023a</strain>
    </source>
</reference>
<evidence type="ECO:0000313" key="2">
    <source>
        <dbReference type="Proteomes" id="UP001445076"/>
    </source>
</evidence>
<gene>
    <name evidence="1" type="ORF">OTU49_013202</name>
</gene>
<protein>
    <submittedName>
        <fullName evidence="1">Uncharacterized protein</fullName>
    </submittedName>
</protein>
<dbReference type="AlphaFoldDB" id="A0AAW0VTH3"/>
<comment type="caution">
    <text evidence="1">The sequence shown here is derived from an EMBL/GenBank/DDBJ whole genome shotgun (WGS) entry which is preliminary data.</text>
</comment>
<keyword evidence="2" id="KW-1185">Reference proteome</keyword>
<name>A0AAW0VTH3_CHEQU</name>
<organism evidence="1 2">
    <name type="scientific">Cherax quadricarinatus</name>
    <name type="common">Australian red claw crayfish</name>
    <dbReference type="NCBI Taxonomy" id="27406"/>
    <lineage>
        <taxon>Eukaryota</taxon>
        <taxon>Metazoa</taxon>
        <taxon>Ecdysozoa</taxon>
        <taxon>Arthropoda</taxon>
        <taxon>Crustacea</taxon>
        <taxon>Multicrustacea</taxon>
        <taxon>Malacostraca</taxon>
        <taxon>Eumalacostraca</taxon>
        <taxon>Eucarida</taxon>
        <taxon>Decapoda</taxon>
        <taxon>Pleocyemata</taxon>
        <taxon>Astacidea</taxon>
        <taxon>Parastacoidea</taxon>
        <taxon>Parastacidae</taxon>
        <taxon>Cherax</taxon>
    </lineage>
</organism>
<accession>A0AAW0VTH3</accession>
<proteinExistence type="predicted"/>
<evidence type="ECO:0000313" key="1">
    <source>
        <dbReference type="EMBL" id="KAK8720613.1"/>
    </source>
</evidence>
<sequence>ILTMDIQYLRDVLLSFAKDLEQFKNVSKKLNPLAQPPAEGWQFIKTRANFVIEILMFVFQYEKVEESLVGQGPQAIEDEALEIPPGDDDGYQTSSVDKVEILDIQGLTAQLQSFSNDFDNFVQVSSKLDLSTQFSKEIQHYID</sequence>
<feature type="non-terminal residue" evidence="1">
    <location>
        <position position="1"/>
    </location>
</feature>